<dbReference type="GO" id="GO:0003677">
    <property type="term" value="F:DNA binding"/>
    <property type="evidence" value="ECO:0007669"/>
    <property type="project" value="UniProtKB-KW"/>
</dbReference>
<evidence type="ECO:0000256" key="6">
    <source>
        <dbReference type="SAM" id="MobiDB-lite"/>
    </source>
</evidence>
<evidence type="ECO:0000259" key="7">
    <source>
        <dbReference type="PROSITE" id="PS50090"/>
    </source>
</evidence>
<dbReference type="AlphaFoldDB" id="A0AAN9S8U0"/>
<dbReference type="PROSITE" id="PS51294">
    <property type="entry name" value="HTH_MYB"/>
    <property type="match status" value="2"/>
</dbReference>
<dbReference type="FunFam" id="1.10.10.60:FF:000121">
    <property type="entry name" value="Myb transcription factor"/>
    <property type="match status" value="1"/>
</dbReference>
<dbReference type="PROSITE" id="PS50090">
    <property type="entry name" value="MYB_LIKE"/>
    <property type="match status" value="2"/>
</dbReference>
<sequence length="269" mass="30841">MVRAPCCEKMGLKKGPWDPEEDQILTSYIQNHGHGNWRALPKQAGLLRCGKSCRLRWINYLRPDIKRGNFTTEEEETIIKLHEILGNRWSAIAAKLPGRTDNEIKNVWHTNLKKRLLKADQLTNRNSKRATKPKIKRSDSNSSIITQSEPANFNFREMDTTSACTTTSSDFSSVTVGDSKNIKSEDIESLETMPVIDESFWSETAIDETPTMSSQSLTISNDMPLQYPFTNYEETFQQSHSYDSNFDDGMDFWYDIFTRTADSAELPEF</sequence>
<dbReference type="InterPro" id="IPR001005">
    <property type="entry name" value="SANT/Myb"/>
</dbReference>
<proteinExistence type="predicted"/>
<reference evidence="9 10" key="1">
    <citation type="submission" date="2024-01" db="EMBL/GenBank/DDBJ databases">
        <title>The genomes of 5 underutilized Papilionoideae crops provide insights into root nodulation and disease resistanc.</title>
        <authorList>
            <person name="Jiang F."/>
        </authorList>
    </citation>
    <scope>NUCLEOTIDE SEQUENCE [LARGE SCALE GENOMIC DNA]</scope>
    <source>
        <strain evidence="9">DUOXIRENSHENG_FW03</strain>
        <tissue evidence="9">Leaves</tissue>
    </source>
</reference>
<name>A0AAN9S8U0_PSOTE</name>
<organism evidence="9 10">
    <name type="scientific">Psophocarpus tetragonolobus</name>
    <name type="common">Winged bean</name>
    <name type="synonym">Dolichos tetragonolobus</name>
    <dbReference type="NCBI Taxonomy" id="3891"/>
    <lineage>
        <taxon>Eukaryota</taxon>
        <taxon>Viridiplantae</taxon>
        <taxon>Streptophyta</taxon>
        <taxon>Embryophyta</taxon>
        <taxon>Tracheophyta</taxon>
        <taxon>Spermatophyta</taxon>
        <taxon>Magnoliopsida</taxon>
        <taxon>eudicotyledons</taxon>
        <taxon>Gunneridae</taxon>
        <taxon>Pentapetalae</taxon>
        <taxon>rosids</taxon>
        <taxon>fabids</taxon>
        <taxon>Fabales</taxon>
        <taxon>Fabaceae</taxon>
        <taxon>Papilionoideae</taxon>
        <taxon>50 kb inversion clade</taxon>
        <taxon>NPAAA clade</taxon>
        <taxon>indigoferoid/millettioid clade</taxon>
        <taxon>Phaseoleae</taxon>
        <taxon>Psophocarpus</taxon>
    </lineage>
</organism>
<dbReference type="PANTHER" id="PTHR10641:SF1383">
    <property type="entry name" value="TRANSCRIPTION FACTOR MYB13"/>
    <property type="match status" value="1"/>
</dbReference>
<dbReference type="Gene3D" id="1.10.10.60">
    <property type="entry name" value="Homeodomain-like"/>
    <property type="match status" value="2"/>
</dbReference>
<dbReference type="SUPFAM" id="SSF46689">
    <property type="entry name" value="Homeodomain-like"/>
    <property type="match status" value="1"/>
</dbReference>
<protein>
    <submittedName>
        <fullName evidence="9">Uncharacterized protein</fullName>
    </submittedName>
</protein>
<keyword evidence="4" id="KW-0804">Transcription</keyword>
<dbReference type="InterPro" id="IPR009057">
    <property type="entry name" value="Homeodomain-like_sf"/>
</dbReference>
<feature type="domain" description="Myb-like" evidence="7">
    <location>
        <begin position="9"/>
        <end position="61"/>
    </location>
</feature>
<accession>A0AAN9S8U0</accession>
<comment type="caution">
    <text evidence="9">The sequence shown here is derived from an EMBL/GenBank/DDBJ whole genome shotgun (WGS) entry which is preliminary data.</text>
</comment>
<evidence type="ECO:0000256" key="4">
    <source>
        <dbReference type="ARBA" id="ARBA00023163"/>
    </source>
</evidence>
<feature type="domain" description="HTH myb-type" evidence="8">
    <location>
        <begin position="62"/>
        <end position="116"/>
    </location>
</feature>
<dbReference type="EMBL" id="JAYMYS010000005">
    <property type="protein sequence ID" value="KAK7391738.1"/>
    <property type="molecule type" value="Genomic_DNA"/>
</dbReference>
<evidence type="ECO:0000256" key="5">
    <source>
        <dbReference type="ARBA" id="ARBA00023242"/>
    </source>
</evidence>
<dbReference type="InterPro" id="IPR017930">
    <property type="entry name" value="Myb_dom"/>
</dbReference>
<gene>
    <name evidence="9" type="ORF">VNO78_20159</name>
</gene>
<evidence type="ECO:0000256" key="3">
    <source>
        <dbReference type="ARBA" id="ARBA00023125"/>
    </source>
</evidence>
<dbReference type="InterPro" id="IPR015495">
    <property type="entry name" value="Myb_TF_plants"/>
</dbReference>
<dbReference type="Proteomes" id="UP001386955">
    <property type="component" value="Unassembled WGS sequence"/>
</dbReference>
<dbReference type="Pfam" id="PF00249">
    <property type="entry name" value="Myb_DNA-binding"/>
    <property type="match status" value="2"/>
</dbReference>
<evidence type="ECO:0000256" key="2">
    <source>
        <dbReference type="ARBA" id="ARBA00023015"/>
    </source>
</evidence>
<feature type="domain" description="HTH myb-type" evidence="8">
    <location>
        <begin position="9"/>
        <end position="61"/>
    </location>
</feature>
<feature type="domain" description="Myb-like" evidence="7">
    <location>
        <begin position="62"/>
        <end position="112"/>
    </location>
</feature>
<dbReference type="GO" id="GO:0005634">
    <property type="term" value="C:nucleus"/>
    <property type="evidence" value="ECO:0007669"/>
    <property type="project" value="UniProtKB-SubCell"/>
</dbReference>
<feature type="compositionally biased region" description="Polar residues" evidence="6">
    <location>
        <begin position="140"/>
        <end position="150"/>
    </location>
</feature>
<keyword evidence="5" id="KW-0539">Nucleus</keyword>
<feature type="region of interest" description="Disordered" evidence="6">
    <location>
        <begin position="120"/>
        <end position="150"/>
    </location>
</feature>
<dbReference type="CDD" id="cd00167">
    <property type="entry name" value="SANT"/>
    <property type="match status" value="2"/>
</dbReference>
<evidence type="ECO:0000313" key="10">
    <source>
        <dbReference type="Proteomes" id="UP001386955"/>
    </source>
</evidence>
<keyword evidence="10" id="KW-1185">Reference proteome</keyword>
<dbReference type="PANTHER" id="PTHR10641">
    <property type="entry name" value="MYB FAMILY TRANSCRIPTION FACTOR"/>
    <property type="match status" value="1"/>
</dbReference>
<feature type="compositionally biased region" description="Basic residues" evidence="6">
    <location>
        <begin position="126"/>
        <end position="135"/>
    </location>
</feature>
<evidence type="ECO:0000259" key="8">
    <source>
        <dbReference type="PROSITE" id="PS51294"/>
    </source>
</evidence>
<comment type="subcellular location">
    <subcellularLocation>
        <location evidence="1">Nucleus</location>
    </subcellularLocation>
</comment>
<evidence type="ECO:0000256" key="1">
    <source>
        <dbReference type="ARBA" id="ARBA00004123"/>
    </source>
</evidence>
<evidence type="ECO:0000313" key="9">
    <source>
        <dbReference type="EMBL" id="KAK7391738.1"/>
    </source>
</evidence>
<keyword evidence="2" id="KW-0805">Transcription regulation</keyword>
<keyword evidence="3" id="KW-0238">DNA-binding</keyword>
<dbReference type="SMART" id="SM00717">
    <property type="entry name" value="SANT"/>
    <property type="match status" value="2"/>
</dbReference>